<dbReference type="SUPFAM" id="SSF82199">
    <property type="entry name" value="SET domain"/>
    <property type="match status" value="1"/>
</dbReference>
<feature type="compositionally biased region" description="Polar residues" evidence="1">
    <location>
        <begin position="318"/>
        <end position="334"/>
    </location>
</feature>
<feature type="region of interest" description="Disordered" evidence="1">
    <location>
        <begin position="538"/>
        <end position="570"/>
    </location>
</feature>
<feature type="domain" description="SET" evidence="2">
    <location>
        <begin position="44"/>
        <end position="165"/>
    </location>
</feature>
<feature type="compositionally biased region" description="Polar residues" evidence="1">
    <location>
        <begin position="190"/>
        <end position="206"/>
    </location>
</feature>
<feature type="compositionally biased region" description="Polar residues" evidence="1">
    <location>
        <begin position="350"/>
        <end position="366"/>
    </location>
</feature>
<feature type="region of interest" description="Disordered" evidence="1">
    <location>
        <begin position="1260"/>
        <end position="1330"/>
    </location>
</feature>
<dbReference type="PANTHER" id="PTHR33480">
    <property type="entry name" value="SET DOMAIN-CONTAINING PROTEIN-RELATED"/>
    <property type="match status" value="1"/>
</dbReference>
<dbReference type="SMART" id="SM00317">
    <property type="entry name" value="SET"/>
    <property type="match status" value="1"/>
</dbReference>
<dbReference type="Pfam" id="PF00856">
    <property type="entry name" value="SET"/>
    <property type="match status" value="1"/>
</dbReference>
<dbReference type="PANTHER" id="PTHR33480:SF5">
    <property type="entry name" value="SI:DKEY-51D8.9"/>
    <property type="match status" value="1"/>
</dbReference>
<dbReference type="InterPro" id="IPR001214">
    <property type="entry name" value="SET_dom"/>
</dbReference>
<evidence type="ECO:0000313" key="4">
    <source>
        <dbReference type="RefSeq" id="XP_034097259.1"/>
    </source>
</evidence>
<gene>
    <name evidence="4" type="primary">LOC117563183</name>
</gene>
<feature type="compositionally biased region" description="Polar residues" evidence="1">
    <location>
        <begin position="446"/>
        <end position="464"/>
    </location>
</feature>
<feature type="region of interest" description="Disordered" evidence="1">
    <location>
        <begin position="178"/>
        <end position="465"/>
    </location>
</feature>
<dbReference type="Gene3D" id="2.170.270.10">
    <property type="entry name" value="SET domain"/>
    <property type="match status" value="1"/>
</dbReference>
<evidence type="ECO:0000256" key="1">
    <source>
        <dbReference type="SAM" id="MobiDB-lite"/>
    </source>
</evidence>
<dbReference type="InParanoid" id="A0A6P8W0W3"/>
<feature type="compositionally biased region" description="Polar residues" evidence="1">
    <location>
        <begin position="1278"/>
        <end position="1303"/>
    </location>
</feature>
<dbReference type="InterPro" id="IPR046341">
    <property type="entry name" value="SET_dom_sf"/>
</dbReference>
<feature type="region of interest" description="Disordered" evidence="1">
    <location>
        <begin position="602"/>
        <end position="679"/>
    </location>
</feature>
<evidence type="ECO:0000259" key="2">
    <source>
        <dbReference type="PROSITE" id="PS50280"/>
    </source>
</evidence>
<accession>A0A6P8W0W3</accession>
<feature type="compositionally biased region" description="Polar residues" evidence="1">
    <location>
        <begin position="382"/>
        <end position="398"/>
    </location>
</feature>
<feature type="compositionally biased region" description="Polar residues" evidence="1">
    <location>
        <begin position="254"/>
        <end position="270"/>
    </location>
</feature>
<dbReference type="Proteomes" id="UP000515161">
    <property type="component" value="Unplaced"/>
</dbReference>
<dbReference type="RefSeq" id="XP_034097259.1">
    <property type="nucleotide sequence ID" value="XM_034241368.1"/>
</dbReference>
<feature type="compositionally biased region" description="Polar residues" evidence="1">
    <location>
        <begin position="222"/>
        <end position="238"/>
    </location>
</feature>
<protein>
    <submittedName>
        <fullName evidence="4">Uncharacterized protein LOC117563183 isoform X1</fullName>
    </submittedName>
</protein>
<reference evidence="4" key="1">
    <citation type="submission" date="2025-08" db="UniProtKB">
        <authorList>
            <consortium name="RefSeq"/>
        </authorList>
    </citation>
    <scope>IDENTIFICATION</scope>
</reference>
<feature type="compositionally biased region" description="Polar residues" evidence="1">
    <location>
        <begin position="414"/>
        <end position="430"/>
    </location>
</feature>
<feature type="compositionally biased region" description="Polar residues" evidence="1">
    <location>
        <begin position="286"/>
        <end position="302"/>
    </location>
</feature>
<proteinExistence type="predicted"/>
<dbReference type="KEGG" id="gacu:117563183"/>
<dbReference type="OrthoDB" id="5376140at2759"/>
<feature type="compositionally biased region" description="Polar residues" evidence="1">
    <location>
        <begin position="602"/>
        <end position="612"/>
    </location>
</feature>
<evidence type="ECO:0000313" key="3">
    <source>
        <dbReference type="Proteomes" id="UP000515161"/>
    </source>
</evidence>
<dbReference type="GeneID" id="117563183"/>
<organism evidence="3 4">
    <name type="scientific">Gymnodraco acuticeps</name>
    <name type="common">Antarctic dragonfish</name>
    <dbReference type="NCBI Taxonomy" id="8218"/>
    <lineage>
        <taxon>Eukaryota</taxon>
        <taxon>Metazoa</taxon>
        <taxon>Chordata</taxon>
        <taxon>Craniata</taxon>
        <taxon>Vertebrata</taxon>
        <taxon>Euteleostomi</taxon>
        <taxon>Actinopterygii</taxon>
        <taxon>Neopterygii</taxon>
        <taxon>Teleostei</taxon>
        <taxon>Neoteleostei</taxon>
        <taxon>Acanthomorphata</taxon>
        <taxon>Eupercaria</taxon>
        <taxon>Perciformes</taxon>
        <taxon>Notothenioidei</taxon>
        <taxon>Bathydraconidae</taxon>
        <taxon>Gymnodraco</taxon>
    </lineage>
</organism>
<feature type="compositionally biased region" description="Acidic residues" evidence="1">
    <location>
        <begin position="1268"/>
        <end position="1277"/>
    </location>
</feature>
<dbReference type="PROSITE" id="PS50280">
    <property type="entry name" value="SET"/>
    <property type="match status" value="1"/>
</dbReference>
<name>A0A6P8W0W3_GYMAC</name>
<keyword evidence="3" id="KW-1185">Reference proteome</keyword>
<sequence>MVVSGHINASLFLIIGYTMAGLRRRKPPLKDAIEHASEAVDKTAKLEVMYINSFKGRGVFATSHFQKGDFVVEYRGELIHSEESQKRRRIYHVSCAVFMFDFYWQERTWCVDAAQEDSSLGRLVNDDHKHPNCKMKKVMAENKPHLCLFALRDINPGEEIIYDYGGTDWPWRKQVGEPATAIESSEAEIPSTSEPAPQRSSISDTQVGEPATAIESSEAEIPSTSEPAPQRSSISDTQVGEPATAIESSEAEIPSTSEPAPQRSSISDTQVGEPATAIESSEAEIPSTSEPAPQRSSISDTQVGEPATAIESSEAEIPSTSEPAPQRSSISDTQVGEPATAIESSEAEIPSTSEPAPQRSSISDTQVGEPATAIESSEAEIPSTSEPAPQRSSISDTQVGEPATAIESSEAEIPSTSEPAPQRSSISDTQVGEPATAIESSEAEIPSTSEPAPQRSSISDTQHLGETESYLLKKKYGMMVSLVNYTDSDESQSPSRIAIHDDSSQAWSPGTDIELKEDKDIFPMLRRTKSIQMTSQIEFDSDELFDPSSADSGEEYIPKTSEDSSGTDTSEVIDIVHKKDSMLGRQYFQKLSHISDECLLPTQVNSSSSQQVPKRGRSPSRRDSNSIIKRKRQCLGSGSCPTTRTIGGKSLKQSIVGDTGSVSENSTHEVEPNLPDGASSLLTENKVAEGSRSPCIPAVCKKEDGSRMYNKKQYCLYCKIGVGKIARHLERAHHNKPDVAQALSFPKGSKERRMHLEHLRNRGNFAHNVEVLNAGVGNLVSRKQPKQDSQAQNFLHCVYCQGLFNKKLLWRHMKICKFKPDVPQKPGKTRAQALSAFAVPPPPGVKIEFWKLLNNMVQDDVYIAVKSDVCIMEYGEHLYNRLGYDVGKHEYIRQKLRELGRLLVCSRKTTPLKTIQDHVKPINFLYVVQAVKHVAGFDSETNTYKCPSLALKIGHSLKKMSMLVESRANVQSNYSAAKDARTFRRVYETRWNELISAASLRTLQESKWNAPQLLPFTKDVQTLHSYLDVQQQEVHIKLSADKSPQTWSQLAKVTLTQVILFNRRRAGEVSKMPLSAYLSQNPSHPQEDVNIALSELEKKLCKYFRRIEIRGKRGRKVPVLLTPAMQQALDLLVGTRQECGVPKENIYLFARPSAFTCYRGSDCLRYFAKACGAKNPESLTSTKLRKQTGTLSQVLNLTNTELDLLADFLGHDIRVHRQFYRLPEGTLQLAKISKLLMALEQGRLAEFQGKTLDDISIDPEENVHMDSDNETACESDSQEGQVTSTQMENKTSMRDGSNTDEASQQGPMTPPPAAQPQTERRQKGRQPFKKKLWEKTEIQAVEKHLMSFINTCRVPRKSDCDKCLKMEGEALKQRNWLAIKFYIKNRITALKSKM</sequence>